<evidence type="ECO:0000313" key="13">
    <source>
        <dbReference type="EMBL" id="RGR74363.1"/>
    </source>
</evidence>
<evidence type="ECO:0000313" key="15">
    <source>
        <dbReference type="Proteomes" id="UP000095725"/>
    </source>
</evidence>
<name>A0A174UIY9_9BACE</name>
<reference evidence="12" key="3">
    <citation type="submission" date="2023-07" db="EMBL/GenBank/DDBJ databases">
        <title>Whole Genome Sequencing of Colonoscopy isolates.</title>
        <authorList>
            <person name="Surve S.V."/>
            <person name="Valls R.A."/>
            <person name="Barrak K.E."/>
            <person name="Gardner T.B."/>
            <person name="O'Toole G.A."/>
        </authorList>
    </citation>
    <scope>NUCLEOTIDE SEQUENCE</scope>
    <source>
        <strain evidence="12">GP0119</strain>
    </source>
</reference>
<dbReference type="Proteomes" id="UP000284205">
    <property type="component" value="Unassembled WGS sequence"/>
</dbReference>
<proteinExistence type="inferred from homology"/>
<dbReference type="PANTHER" id="PTHR21039:SF0">
    <property type="entry name" value="HISTIDINOL-PHOSPHATASE"/>
    <property type="match status" value="1"/>
</dbReference>
<evidence type="ECO:0000256" key="5">
    <source>
        <dbReference type="ARBA" id="ARBA00022801"/>
    </source>
</evidence>
<evidence type="ECO:0000256" key="2">
    <source>
        <dbReference type="ARBA" id="ARBA00009152"/>
    </source>
</evidence>
<evidence type="ECO:0000313" key="10">
    <source>
        <dbReference type="EMBL" id="CUQ13192.1"/>
    </source>
</evidence>
<keyword evidence="6 8" id="KW-0368">Histidine biosynthesis</keyword>
<dbReference type="CDD" id="cd12110">
    <property type="entry name" value="PHP_HisPPase_Hisj_like"/>
    <property type="match status" value="1"/>
</dbReference>
<dbReference type="Gene3D" id="3.20.20.140">
    <property type="entry name" value="Metal-dependent hydrolases"/>
    <property type="match status" value="1"/>
</dbReference>
<dbReference type="NCBIfam" id="TIGR01856">
    <property type="entry name" value="hisJ_fam"/>
    <property type="match status" value="1"/>
</dbReference>
<dbReference type="SUPFAM" id="SSF89550">
    <property type="entry name" value="PHP domain-like"/>
    <property type="match status" value="1"/>
</dbReference>
<dbReference type="UniPathway" id="UPA00031">
    <property type="reaction ID" value="UER00013"/>
</dbReference>
<accession>A0A174UIY9</accession>
<evidence type="ECO:0000256" key="8">
    <source>
        <dbReference type="RuleBase" id="RU366003"/>
    </source>
</evidence>
<evidence type="ECO:0000256" key="6">
    <source>
        <dbReference type="ARBA" id="ARBA00023102"/>
    </source>
</evidence>
<dbReference type="Proteomes" id="UP000095657">
    <property type="component" value="Unassembled WGS sequence"/>
</dbReference>
<dbReference type="EMBL" id="QRUO01000001">
    <property type="protein sequence ID" value="RGR74363.1"/>
    <property type="molecule type" value="Genomic_DNA"/>
</dbReference>
<comment type="similarity">
    <text evidence="2 8">Belongs to the PHP hydrolase family. HisK subfamily.</text>
</comment>
<dbReference type="STRING" id="47678.ERS852494_04351"/>
<dbReference type="EMBL" id="CZAI01000018">
    <property type="protein sequence ID" value="CUQ22222.1"/>
    <property type="molecule type" value="Genomic_DNA"/>
</dbReference>
<comment type="pathway">
    <text evidence="1 8">Amino-acid biosynthesis; L-histidine biosynthesis; L-histidine from 5-phospho-alpha-D-ribose 1-diphosphate: step 8/9.</text>
</comment>
<dbReference type="EMBL" id="CZBL01000007">
    <property type="protein sequence ID" value="CUQ13192.1"/>
    <property type="molecule type" value="Genomic_DNA"/>
</dbReference>
<gene>
    <name evidence="11" type="primary">hisK</name>
    <name evidence="13" type="ORF">DWY26_00780</name>
    <name evidence="11" type="ORF">ERS852494_04351</name>
    <name evidence="10" type="ORF">ERS852558_01908</name>
    <name evidence="12" type="ORF">Q4469_15485</name>
</gene>
<comment type="catalytic activity">
    <reaction evidence="7 8">
        <text>L-histidinol phosphate + H2O = L-histidinol + phosphate</text>
        <dbReference type="Rhea" id="RHEA:14465"/>
        <dbReference type="ChEBI" id="CHEBI:15377"/>
        <dbReference type="ChEBI" id="CHEBI:43474"/>
        <dbReference type="ChEBI" id="CHEBI:57699"/>
        <dbReference type="ChEBI" id="CHEBI:57980"/>
        <dbReference type="EC" id="3.1.3.15"/>
    </reaction>
</comment>
<protein>
    <recommendedName>
        <fullName evidence="3 8">Histidinol-phosphatase</fullName>
        <shortName evidence="8">HolPase</shortName>
        <ecNumber evidence="3 8">3.1.3.15</ecNumber>
    </recommendedName>
</protein>
<dbReference type="KEGG" id="bcac:CGC64_15720"/>
<dbReference type="GO" id="GO:0000105">
    <property type="term" value="P:L-histidine biosynthetic process"/>
    <property type="evidence" value="ECO:0007669"/>
    <property type="project" value="UniProtKB-UniRule"/>
</dbReference>
<dbReference type="InterPro" id="IPR016195">
    <property type="entry name" value="Pol/histidinol_Pase-like"/>
</dbReference>
<keyword evidence="4 8" id="KW-0028">Amino-acid biosynthesis</keyword>
<dbReference type="Proteomes" id="UP001170023">
    <property type="component" value="Unassembled WGS sequence"/>
</dbReference>
<sequence length="282" mass="32792">MTNLTNYHSHCLYCDGRANMEDFIRFAISEGFTSYGISSHAPLPFSTAWTMEWDRMDDYLSEFSRLKEKYADKIELAIGLEIDYLDEDSNPSLPRFQDLPLDYRIGSVHMLHSPEREIVDIDTPADTFRQLIDKHFDGDLDYVVHLYYKNLLRMVELGGFDIVGHADKMHYNASCYRPGLLDEPWYDTLVRGYFTAIAEHGYIVEINTKAYHELGTFYPNERYFTFLKELGVRVQVNSDAHYPERINNARAEALAALKKAGFTSVVEWHDRKWEDTGISVPR</sequence>
<evidence type="ECO:0000256" key="3">
    <source>
        <dbReference type="ARBA" id="ARBA00013085"/>
    </source>
</evidence>
<dbReference type="GeneID" id="75115165"/>
<dbReference type="InterPro" id="IPR004013">
    <property type="entry name" value="PHP_dom"/>
</dbReference>
<evidence type="ECO:0000313" key="14">
    <source>
        <dbReference type="Proteomes" id="UP000095657"/>
    </source>
</evidence>
<evidence type="ECO:0000256" key="1">
    <source>
        <dbReference type="ARBA" id="ARBA00004970"/>
    </source>
</evidence>
<evidence type="ECO:0000256" key="4">
    <source>
        <dbReference type="ARBA" id="ARBA00022605"/>
    </source>
</evidence>
<evidence type="ECO:0000313" key="11">
    <source>
        <dbReference type="EMBL" id="CUQ22222.1"/>
    </source>
</evidence>
<dbReference type="PANTHER" id="PTHR21039">
    <property type="entry name" value="HISTIDINOL PHOSPHATASE-RELATED"/>
    <property type="match status" value="1"/>
</dbReference>
<evidence type="ECO:0000256" key="7">
    <source>
        <dbReference type="ARBA" id="ARBA00049158"/>
    </source>
</evidence>
<dbReference type="GO" id="GO:0004401">
    <property type="term" value="F:histidinol-phosphatase activity"/>
    <property type="evidence" value="ECO:0007669"/>
    <property type="project" value="UniProtKB-UniRule"/>
</dbReference>
<dbReference type="GO" id="GO:0005737">
    <property type="term" value="C:cytoplasm"/>
    <property type="evidence" value="ECO:0007669"/>
    <property type="project" value="TreeGrafter"/>
</dbReference>
<dbReference type="Pfam" id="PF02811">
    <property type="entry name" value="PHP"/>
    <property type="match status" value="1"/>
</dbReference>
<dbReference type="EC" id="3.1.3.15" evidence="3 8"/>
<reference evidence="14 15" key="1">
    <citation type="submission" date="2015-09" db="EMBL/GenBank/DDBJ databases">
        <authorList>
            <consortium name="Pathogen Informatics"/>
        </authorList>
    </citation>
    <scope>NUCLEOTIDE SEQUENCE [LARGE SCALE GENOMIC DNA]</scope>
    <source>
        <strain evidence="11 14">2789STDY5834880</strain>
        <strain evidence="10 15">2789STDY5834946</strain>
    </source>
</reference>
<feature type="domain" description="PHP" evidence="9">
    <location>
        <begin position="7"/>
        <end position="208"/>
    </location>
</feature>
<organism evidence="11 14">
    <name type="scientific">Bacteroides caccae</name>
    <dbReference type="NCBI Taxonomy" id="47678"/>
    <lineage>
        <taxon>Bacteria</taxon>
        <taxon>Pseudomonadati</taxon>
        <taxon>Bacteroidota</taxon>
        <taxon>Bacteroidia</taxon>
        <taxon>Bacteroidales</taxon>
        <taxon>Bacteroidaceae</taxon>
        <taxon>Bacteroides</taxon>
    </lineage>
</organism>
<dbReference type="Proteomes" id="UP000095725">
    <property type="component" value="Unassembled WGS sequence"/>
</dbReference>
<reference evidence="13 16" key="2">
    <citation type="submission" date="2018-08" db="EMBL/GenBank/DDBJ databases">
        <title>A genome reference for cultivated species of the human gut microbiota.</title>
        <authorList>
            <person name="Zou Y."/>
            <person name="Xue W."/>
            <person name="Luo G."/>
        </authorList>
    </citation>
    <scope>NUCLEOTIDE SEQUENCE [LARGE SCALE GENOMIC DNA]</scope>
    <source>
        <strain evidence="13 16">AF24-29LB</strain>
    </source>
</reference>
<evidence type="ECO:0000259" key="9">
    <source>
        <dbReference type="Pfam" id="PF02811"/>
    </source>
</evidence>
<dbReference type="AlphaFoldDB" id="A0A174UIY9"/>
<dbReference type="EMBL" id="JAUONL010000014">
    <property type="protein sequence ID" value="MDO6359076.1"/>
    <property type="molecule type" value="Genomic_DNA"/>
</dbReference>
<dbReference type="InterPro" id="IPR010140">
    <property type="entry name" value="Histidinol_P_phosphatase_HisJ"/>
</dbReference>
<evidence type="ECO:0000313" key="12">
    <source>
        <dbReference type="EMBL" id="MDO6359076.1"/>
    </source>
</evidence>
<keyword evidence="5 8" id="KW-0378">Hydrolase</keyword>
<dbReference type="RefSeq" id="WP_005681458.1">
    <property type="nucleotide sequence ID" value="NZ_CABMOQ010000008.1"/>
</dbReference>
<evidence type="ECO:0000313" key="16">
    <source>
        <dbReference type="Proteomes" id="UP000284205"/>
    </source>
</evidence>